<accession>A0ACB6Z166</accession>
<dbReference type="Proteomes" id="UP000886501">
    <property type="component" value="Unassembled WGS sequence"/>
</dbReference>
<sequence length="587" mass="64627">MVRKLYGSHANPMTRVVHGLPDSWDPAIVTMEYSCEAAAWSPCGRFIAISDGGSTAEIRDAATLKRLTILESPGGYAHKLVFSPDARLLMSYKYKPKELISWDLQTGVMVSAISPEQWDDHTKCHSITYSTCGTIFGVLIHRFDVLTIRTYNVHSNTHTHSHSVEGKVIGNLWTHGECLRFATIKSGSITMWEVGFASGNAPTEIESLLLPDNLPDSLLAHSLHPTLSRLAFTHSKRIFVWDARHSKFLLNEDAEYSDGASFSSDGRFFLHEAHPSAIYLWKPSIGYIFHRKVSREIGMSYPLMSPNGESIFTFGPSAIQLSRTMDSTTSFPRKHGYSRFNVEFSPDETLAAVARFGGKTIVVFDLKSGDPLSTIGTGMRVVSLRAAGNTVVASGGTKIVTWNLPARGHVLNPKANVKKRIRTTKISCPGMGSFPPASISPDLHRIAIEGDASLHLHDVPTGRCLGSVPIHGRICKHLWFTSDGRQVWYITEAGKANGLTIVEDSKSGVIKLEHLGSTSQPLNTPWLSSRGYKITGDGWILGISGKRLLRLPPHWWSSSTEAGTWSGRFLALLWAGLPEVIILELEE</sequence>
<protein>
    <submittedName>
        <fullName evidence="1">YVTN repeat-like/Quino protein amine dehydrogenase</fullName>
    </submittedName>
</protein>
<evidence type="ECO:0000313" key="2">
    <source>
        <dbReference type="Proteomes" id="UP000886501"/>
    </source>
</evidence>
<evidence type="ECO:0000313" key="1">
    <source>
        <dbReference type="EMBL" id="KAF9643450.1"/>
    </source>
</evidence>
<organism evidence="1 2">
    <name type="scientific">Thelephora ganbajun</name>
    <name type="common">Ganba fungus</name>
    <dbReference type="NCBI Taxonomy" id="370292"/>
    <lineage>
        <taxon>Eukaryota</taxon>
        <taxon>Fungi</taxon>
        <taxon>Dikarya</taxon>
        <taxon>Basidiomycota</taxon>
        <taxon>Agaricomycotina</taxon>
        <taxon>Agaricomycetes</taxon>
        <taxon>Thelephorales</taxon>
        <taxon>Thelephoraceae</taxon>
        <taxon>Thelephora</taxon>
    </lineage>
</organism>
<name>A0ACB6Z166_THEGA</name>
<reference evidence="1" key="1">
    <citation type="submission" date="2019-10" db="EMBL/GenBank/DDBJ databases">
        <authorList>
            <consortium name="DOE Joint Genome Institute"/>
            <person name="Kuo A."/>
            <person name="Miyauchi S."/>
            <person name="Kiss E."/>
            <person name="Drula E."/>
            <person name="Kohler A."/>
            <person name="Sanchez-Garcia M."/>
            <person name="Andreopoulos B."/>
            <person name="Barry K.W."/>
            <person name="Bonito G."/>
            <person name="Buee M."/>
            <person name="Carver A."/>
            <person name="Chen C."/>
            <person name="Cichocki N."/>
            <person name="Clum A."/>
            <person name="Culley D."/>
            <person name="Crous P.W."/>
            <person name="Fauchery L."/>
            <person name="Girlanda M."/>
            <person name="Hayes R."/>
            <person name="Keri Z."/>
            <person name="Labutti K."/>
            <person name="Lipzen A."/>
            <person name="Lombard V."/>
            <person name="Magnuson J."/>
            <person name="Maillard F."/>
            <person name="Morin E."/>
            <person name="Murat C."/>
            <person name="Nolan M."/>
            <person name="Ohm R."/>
            <person name="Pangilinan J."/>
            <person name="Pereira M."/>
            <person name="Perotto S."/>
            <person name="Peter M."/>
            <person name="Riley R."/>
            <person name="Sitrit Y."/>
            <person name="Stielow B."/>
            <person name="Szollosi G."/>
            <person name="Zifcakova L."/>
            <person name="Stursova M."/>
            <person name="Spatafora J.W."/>
            <person name="Tedersoo L."/>
            <person name="Vaario L.-M."/>
            <person name="Yamada A."/>
            <person name="Yan M."/>
            <person name="Wang P."/>
            <person name="Xu J."/>
            <person name="Bruns T."/>
            <person name="Baldrian P."/>
            <person name="Vilgalys R."/>
            <person name="Henrissat B."/>
            <person name="Grigoriev I.V."/>
            <person name="Hibbett D."/>
            <person name="Nagy L.G."/>
            <person name="Martin F.M."/>
        </authorList>
    </citation>
    <scope>NUCLEOTIDE SEQUENCE</scope>
    <source>
        <strain evidence="1">P2</strain>
    </source>
</reference>
<comment type="caution">
    <text evidence="1">The sequence shown here is derived from an EMBL/GenBank/DDBJ whole genome shotgun (WGS) entry which is preliminary data.</text>
</comment>
<gene>
    <name evidence="1" type="ORF">BDM02DRAFT_1470434</name>
</gene>
<keyword evidence="2" id="KW-1185">Reference proteome</keyword>
<dbReference type="EMBL" id="MU118223">
    <property type="protein sequence ID" value="KAF9643450.1"/>
    <property type="molecule type" value="Genomic_DNA"/>
</dbReference>
<reference evidence="1" key="2">
    <citation type="journal article" date="2020" name="Nat. Commun.">
        <title>Large-scale genome sequencing of mycorrhizal fungi provides insights into the early evolution of symbiotic traits.</title>
        <authorList>
            <person name="Miyauchi S."/>
            <person name="Kiss E."/>
            <person name="Kuo A."/>
            <person name="Drula E."/>
            <person name="Kohler A."/>
            <person name="Sanchez-Garcia M."/>
            <person name="Morin E."/>
            <person name="Andreopoulos B."/>
            <person name="Barry K.W."/>
            <person name="Bonito G."/>
            <person name="Buee M."/>
            <person name="Carver A."/>
            <person name="Chen C."/>
            <person name="Cichocki N."/>
            <person name="Clum A."/>
            <person name="Culley D."/>
            <person name="Crous P.W."/>
            <person name="Fauchery L."/>
            <person name="Girlanda M."/>
            <person name="Hayes R.D."/>
            <person name="Keri Z."/>
            <person name="LaButti K."/>
            <person name="Lipzen A."/>
            <person name="Lombard V."/>
            <person name="Magnuson J."/>
            <person name="Maillard F."/>
            <person name="Murat C."/>
            <person name="Nolan M."/>
            <person name="Ohm R.A."/>
            <person name="Pangilinan J."/>
            <person name="Pereira M.F."/>
            <person name="Perotto S."/>
            <person name="Peter M."/>
            <person name="Pfister S."/>
            <person name="Riley R."/>
            <person name="Sitrit Y."/>
            <person name="Stielow J.B."/>
            <person name="Szollosi G."/>
            <person name="Zifcakova L."/>
            <person name="Stursova M."/>
            <person name="Spatafora J.W."/>
            <person name="Tedersoo L."/>
            <person name="Vaario L.M."/>
            <person name="Yamada A."/>
            <person name="Yan M."/>
            <person name="Wang P."/>
            <person name="Xu J."/>
            <person name="Bruns T."/>
            <person name="Baldrian P."/>
            <person name="Vilgalys R."/>
            <person name="Dunand C."/>
            <person name="Henrissat B."/>
            <person name="Grigoriev I.V."/>
            <person name="Hibbett D."/>
            <person name="Nagy L.G."/>
            <person name="Martin F.M."/>
        </authorList>
    </citation>
    <scope>NUCLEOTIDE SEQUENCE</scope>
    <source>
        <strain evidence="1">P2</strain>
    </source>
</reference>
<proteinExistence type="predicted"/>